<comment type="caution">
    <text evidence="1">The sequence shown here is derived from an EMBL/GenBank/DDBJ whole genome shotgun (WGS) entry which is preliminary data.</text>
</comment>
<evidence type="ECO:0000313" key="1">
    <source>
        <dbReference type="EMBL" id="MCR8635864.1"/>
    </source>
</evidence>
<organism evidence="1 2">
    <name type="scientific">Paenibacillus radicis</name>
    <name type="common">ex Xue et al. 2023</name>
    <dbReference type="NCBI Taxonomy" id="2972489"/>
    <lineage>
        <taxon>Bacteria</taxon>
        <taxon>Bacillati</taxon>
        <taxon>Bacillota</taxon>
        <taxon>Bacilli</taxon>
        <taxon>Bacillales</taxon>
        <taxon>Paenibacillaceae</taxon>
        <taxon>Paenibacillus</taxon>
    </lineage>
</organism>
<evidence type="ECO:0000313" key="2">
    <source>
        <dbReference type="Proteomes" id="UP001300012"/>
    </source>
</evidence>
<sequence length="579" mass="66105">MTGQTHSVTERRNAIRKLAARKAIELPLLPSGFWFHSDIRDNFYYATHLFASCVERNGDDNMNEEQRNTAMQLAVDMIGNVLKLQVQDSNHPMYGHWPLGLGDNPAAAKAHPLPVELMGCLIILFYNKYQHTLPIGLKSDLSLAILHIYQSDVYRHPLQQIHHHEAKHTALKLLLAHQFDDKELLEQGLSFLKQQLQHIKKFGFKEYGCLPWHWHWIQAFTCVWELVDNPNVQRIVSEMLDTLWRIRADYYLKGTWVGAQSRQWPHDGPLDNNTLLDYIAFGDFPEPVAITRLEGASLFTYEVAEDIVQRAVNRQLPQEVKRTIQFAGVDGVVTEEAHTYVYITEDYAAGGVWERRTEFDNEQQRWDITLPLTSQALKDNNHVNQALFFHPGAKYKSGDDRHASPYGEVLFHKDCIIQLWELPSSLPSLEMNETCQELVGCLPKGEWHFDQQSGYGRVGNVYMAFHLMNDYTHIEKIDRISITSPLQDGLNGVVMEVVSCKEAAALGIDSLADWAKSMNNQRAAYTIIPFAETNGKLNIVYKTRRNDVLSLTVGTSNNEKMINGQPVTFTDYPTGELPS</sequence>
<dbReference type="RefSeq" id="WP_258217406.1">
    <property type="nucleotide sequence ID" value="NZ_JANQBD010000032.1"/>
</dbReference>
<evidence type="ECO:0008006" key="3">
    <source>
        <dbReference type="Google" id="ProtNLM"/>
    </source>
</evidence>
<name>A0ABT1YU67_9BACL</name>
<dbReference type="EMBL" id="JANQBD010000032">
    <property type="protein sequence ID" value="MCR8635864.1"/>
    <property type="molecule type" value="Genomic_DNA"/>
</dbReference>
<keyword evidence="2" id="KW-1185">Reference proteome</keyword>
<proteinExistence type="predicted"/>
<protein>
    <recommendedName>
        <fullName evidence="3">Heparin-sulfate lyase</fullName>
    </recommendedName>
</protein>
<dbReference type="Proteomes" id="UP001300012">
    <property type="component" value="Unassembled WGS sequence"/>
</dbReference>
<gene>
    <name evidence="1" type="ORF">NV381_32205</name>
</gene>
<reference evidence="1 2" key="1">
    <citation type="submission" date="2022-08" db="EMBL/GenBank/DDBJ databases">
        <title>Paenibacillus endoradicis sp. nov., Paenibacillus radicibacter sp. nov and Paenibacillus pararadicis sp. nov., three cold-adapted plant growth-promoting bacteria isolated from root of Larix gmelinii in Great Khingan.</title>
        <authorList>
            <person name="Xue H."/>
        </authorList>
    </citation>
    <scope>NUCLEOTIDE SEQUENCE [LARGE SCALE GENOMIC DNA]</scope>
    <source>
        <strain evidence="1 2">N5-1-1-5</strain>
    </source>
</reference>
<accession>A0ABT1YU67</accession>